<dbReference type="InterPro" id="IPR002931">
    <property type="entry name" value="Transglutaminase-like"/>
</dbReference>
<dbReference type="InterPro" id="IPR036238">
    <property type="entry name" value="Transglutaminase_C_sf"/>
</dbReference>
<evidence type="ECO:0000313" key="4">
    <source>
        <dbReference type="EMBL" id="RXM97714.1"/>
    </source>
</evidence>
<dbReference type="Proteomes" id="UP000289886">
    <property type="component" value="Unassembled WGS sequence"/>
</dbReference>
<dbReference type="SUPFAM" id="SSF49309">
    <property type="entry name" value="Transglutaminase, two C-terminal domains"/>
    <property type="match status" value="2"/>
</dbReference>
<organism evidence="4 5">
    <name type="scientific">Acipenser ruthenus</name>
    <name type="common">Sterlet sturgeon</name>
    <dbReference type="NCBI Taxonomy" id="7906"/>
    <lineage>
        <taxon>Eukaryota</taxon>
        <taxon>Metazoa</taxon>
        <taxon>Chordata</taxon>
        <taxon>Craniata</taxon>
        <taxon>Vertebrata</taxon>
        <taxon>Euteleostomi</taxon>
        <taxon>Actinopterygii</taxon>
        <taxon>Chondrostei</taxon>
        <taxon>Acipenseriformes</taxon>
        <taxon>Acipenseridae</taxon>
        <taxon>Acipenser</taxon>
    </lineage>
</organism>
<dbReference type="SUPFAM" id="SSF54001">
    <property type="entry name" value="Cysteine proteinases"/>
    <property type="match status" value="1"/>
</dbReference>
<dbReference type="InterPro" id="IPR013783">
    <property type="entry name" value="Ig-like_fold"/>
</dbReference>
<dbReference type="AlphaFoldDB" id="A0A662YLY0"/>
<proteinExistence type="predicted"/>
<dbReference type="PIRSF" id="PIRSF000459">
    <property type="entry name" value="TGM_EBP42"/>
    <property type="match status" value="1"/>
</dbReference>
<comment type="caution">
    <text evidence="4">The sequence shown here is derived from an EMBL/GenBank/DDBJ whole genome shotgun (WGS) entry which is preliminary data.</text>
</comment>
<accession>A0A662YLY0</accession>
<evidence type="ECO:0000259" key="3">
    <source>
        <dbReference type="SMART" id="SM00460"/>
    </source>
</evidence>
<feature type="region of interest" description="Disordered" evidence="2">
    <location>
        <begin position="1"/>
        <end position="23"/>
    </location>
</feature>
<dbReference type="GO" id="GO:0046872">
    <property type="term" value="F:metal ion binding"/>
    <property type="evidence" value="ECO:0007669"/>
    <property type="project" value="UniProtKB-KW"/>
</dbReference>
<evidence type="ECO:0000313" key="5">
    <source>
        <dbReference type="Proteomes" id="UP000289886"/>
    </source>
</evidence>
<dbReference type="InterPro" id="IPR008958">
    <property type="entry name" value="Transglutaminase_C"/>
</dbReference>
<keyword evidence="1" id="KW-0106">Calcium</keyword>
<feature type="binding site" evidence="1">
    <location>
        <position position="261"/>
    </location>
    <ligand>
        <name>Ca(2+)</name>
        <dbReference type="ChEBI" id="CHEBI:29108"/>
    </ligand>
</feature>
<dbReference type="InterPro" id="IPR038765">
    <property type="entry name" value="Papain-like_cys_pep_sf"/>
</dbReference>
<dbReference type="PANTHER" id="PTHR11590">
    <property type="entry name" value="PROTEIN-GLUTAMINE GAMMA-GLUTAMYLTRANSFERASE"/>
    <property type="match status" value="1"/>
</dbReference>
<dbReference type="Pfam" id="PF00927">
    <property type="entry name" value="Transglut_C"/>
    <property type="match status" value="2"/>
</dbReference>
<feature type="domain" description="Transglutaminase-like" evidence="3">
    <location>
        <begin position="126"/>
        <end position="206"/>
    </location>
</feature>
<feature type="binding site" evidence="1">
    <location>
        <position position="259"/>
    </location>
    <ligand>
        <name>Ca(2+)</name>
        <dbReference type="ChEBI" id="CHEBI:29108"/>
    </ligand>
</feature>
<dbReference type="PROSITE" id="PS00547">
    <property type="entry name" value="TRANSGLUTAMINASES"/>
    <property type="match status" value="1"/>
</dbReference>
<dbReference type="Gene3D" id="2.60.40.10">
    <property type="entry name" value="Immunoglobulins"/>
    <property type="match status" value="2"/>
</dbReference>
<dbReference type="PANTHER" id="PTHR11590:SF42">
    <property type="entry name" value="COAGULATION FACTOR XIII A CHAIN"/>
    <property type="match status" value="1"/>
</dbReference>
<dbReference type="InterPro" id="IPR036985">
    <property type="entry name" value="Transglutaminase-like_sf"/>
</dbReference>
<sequence length="557" mass="62656">MADRGRRPPPPTHVGRSNIPPVSSNVEEEALPEFEPFGIPRGPPNLKGIELHLSLGLLVGWMGILAQPSSLRIWIYLLIQLSCIMVNSKDDDGIVVGSRSGNYLYGVAPTACTGSFEILLNYASSGVPVCYGQCWVFAAVFNTFLRCLGIPGRVVTNFFSAHNNDGNLKMDVILDENGQFMPSLTKDSIWEIECTKDGEMIKCKTPGISALKEARDLPLKATSDQKARMYRCGPASVKAIKHGQICFKYDAPFIFAEVNSDVVYWKRMRDGTQQPIKVNKNHVGQMVLTKEVGRDEIKNITDLYKFPEGTEEERLAVDAAVMYNLRRTQITEQPTVVDMDVRVQESVLIRNDFNLTLEFKNRTGQRQTLIIYINGNIVFYTGVTKMEFMSKSLEFTCEPWQSKTENVLVESKKYINKLVEQATGRVSDDTQILTAQHILPLQIPRLTIKTEGVPKLNEEMSVTVEFTNPLKNNLEDVSIRLEGPGLMKTKVKMYRKLSIVIIHVRNMDLSVFIPPKSSLTWTEFFRPSKTGVRKLVACLDCVALHQVHGVTEIYVNP</sequence>
<dbReference type="GO" id="GO:0003810">
    <property type="term" value="F:protein-glutamine gamma-glutamyltransferase activity"/>
    <property type="evidence" value="ECO:0007669"/>
    <property type="project" value="InterPro"/>
</dbReference>
<evidence type="ECO:0000256" key="2">
    <source>
        <dbReference type="SAM" id="MobiDB-lite"/>
    </source>
</evidence>
<reference evidence="4 5" key="1">
    <citation type="submission" date="2019-01" db="EMBL/GenBank/DDBJ databases">
        <title>Draft Genome and Complete Hox-Cluster Characterization of the Sterlet Sturgeon (Acipenser ruthenus).</title>
        <authorList>
            <person name="Wei Q."/>
        </authorList>
    </citation>
    <scope>NUCLEOTIDE SEQUENCE [LARGE SCALE GENOMIC DNA]</scope>
    <source>
        <strain evidence="4">WHYD16114868_AA</strain>
        <tissue evidence="4">Blood</tissue>
    </source>
</reference>
<comment type="cofactor">
    <cofactor evidence="1">
        <name>Ca(2+)</name>
        <dbReference type="ChEBI" id="CHEBI:29108"/>
    </cofactor>
    <text evidence="1">Binds 1 Ca(2+) ion per subunit.</text>
</comment>
<dbReference type="Pfam" id="PF01841">
    <property type="entry name" value="Transglut_core"/>
    <property type="match status" value="1"/>
</dbReference>
<keyword evidence="5" id="KW-1185">Reference proteome</keyword>
<dbReference type="GO" id="GO:0072378">
    <property type="term" value="P:blood coagulation, fibrin clot formation"/>
    <property type="evidence" value="ECO:0007669"/>
    <property type="project" value="TreeGrafter"/>
</dbReference>
<keyword evidence="1" id="KW-0479">Metal-binding</keyword>
<dbReference type="InterPro" id="IPR013808">
    <property type="entry name" value="Transglutaminase_AS"/>
</dbReference>
<dbReference type="SMART" id="SM00460">
    <property type="entry name" value="TGc"/>
    <property type="match status" value="1"/>
</dbReference>
<dbReference type="InterPro" id="IPR023608">
    <property type="entry name" value="Transglutaminase_animal"/>
</dbReference>
<evidence type="ECO:0000256" key="1">
    <source>
        <dbReference type="PIRSR" id="PIRSR000459-2"/>
    </source>
</evidence>
<feature type="binding site" evidence="1">
    <location>
        <position position="313"/>
    </location>
    <ligand>
        <name>Ca(2+)</name>
        <dbReference type="ChEBI" id="CHEBI:29108"/>
    </ligand>
</feature>
<dbReference type="Gene3D" id="3.90.260.10">
    <property type="entry name" value="Transglutaminase-like"/>
    <property type="match status" value="1"/>
</dbReference>
<gene>
    <name evidence="4" type="ORF">EOD39_14089</name>
</gene>
<dbReference type="InterPro" id="IPR050779">
    <property type="entry name" value="Transglutaminase"/>
</dbReference>
<name>A0A662YLY0_ACIRT</name>
<dbReference type="EMBL" id="SCEB01000967">
    <property type="protein sequence ID" value="RXM97714.1"/>
    <property type="molecule type" value="Genomic_DNA"/>
</dbReference>
<protein>
    <submittedName>
        <fullName evidence="4">Coagulation factor XIII A chain</fullName>
    </submittedName>
</protein>
<feature type="binding site" evidence="1">
    <location>
        <position position="308"/>
    </location>
    <ligand>
        <name>Ca(2+)</name>
        <dbReference type="ChEBI" id="CHEBI:29108"/>
    </ligand>
</feature>